<evidence type="ECO:0000256" key="8">
    <source>
        <dbReference type="PIRSR" id="PIRSR036421-1"/>
    </source>
</evidence>
<feature type="region of interest" description="Disordered" evidence="10">
    <location>
        <begin position="543"/>
        <end position="569"/>
    </location>
</feature>
<protein>
    <recommendedName>
        <fullName evidence="7">Tricorn protease homolog</fullName>
        <ecNumber evidence="7">3.4.21.-</ecNumber>
    </recommendedName>
</protein>
<dbReference type="InterPro" id="IPR028204">
    <property type="entry name" value="Tricorn_C1"/>
</dbReference>
<dbReference type="SMART" id="SM00245">
    <property type="entry name" value="TSPc"/>
    <property type="match status" value="1"/>
</dbReference>
<dbReference type="InterPro" id="IPR036034">
    <property type="entry name" value="PDZ_sf"/>
</dbReference>
<sequence>MKKVLLLVTAFFSCFCAKSQSSEVYFTSSPTLSPDAKSVVFSYESDLWKADVNTGAATRITAMQGDETNARFSPDGKWIAFSSNENGNSDVYVVPAEGGTIRQLTYHSTYDNVETWSWDSKTIYFESGSQNGGTTYKIPLSGGTPERLFQHFFNCIHNVALSIDNEVFFNDTWESDSQAMRKGYKGDFNPDIQSYNLKTKQYKRYTDYRGKDMWPTTDSKGNVYFVSDEENGNYNLYTFLNRQKTALTHFTESIKRPKVSTDGSKVVFEKDYQLWLYDVVSKQSQPLKMSLMRNMTLPKLQDFDVKNEISAFDISPDNKKLAFTSRGQLFVSDTKGKFAKQLPTRIDGRAMEVKWLGDSTTLLFSQTVGGYQNWFTISADGKGKEKQVTKDTQSNRNLTLSKDKKMGVYLSGRNEVRTIDLKTMESKTILKEELWGFYNDIPLFSPNGEYILFTAYRDFETDVFLHHIKKNETVNLSKTGVSENNPVWSPDSKYLYFTSDRMNPSYPFGPKSPKIYRLELTKLDEPYRTDKFDELFKKEDKKDEKEDVKDKDKKGKKDKKDKKTADKKKKDKPLVPIKIDMVDIMDRLELVSPSFGSQGTPYVIQKDDKTFVFYTSDHGEGKTSIWKTTYEPFEPTKTEKVDDANGYEVASAGDKYYILADGKLKTLDFDKGKTEAIDISFTFRKNLSDEFHQMFYEAWAGIEENFYNETFHKADWKALRDKYAGFLPNLTSRNDFRILFNDLLGELNASHLGLYSSGKEESVYYKSRTMETGLLFEPGKPYVVQRVIKRSSIDKEDKKILAGDLLTHVNGIAVDTSKNRDWYFTQPSSDREIELKLKRKGADSSYTVKIHPQGSLYGNLYDEWIDWNQNYVDKKGKNRIAYVHMKNMGLSEYEKFVVDMTRDWYKKDALIFDLRYNTGGNVHDLVLDFLARKPYMKWKYREGVATTQPNFGVAAKPIILLINEQSLSDAEVTAAGFKELKLGKIIGTETYRWIIFTSGKGLVDGSFYRLPSWGCYTLDGKNLEQEGVSPDIYIKQTFTERLNDQDPQLDRAIEEIMKDLK</sequence>
<dbReference type="Proteomes" id="UP000294850">
    <property type="component" value="Unassembled WGS sequence"/>
</dbReference>
<evidence type="ECO:0000256" key="7">
    <source>
        <dbReference type="PIRNR" id="PIRNR036421"/>
    </source>
</evidence>
<evidence type="ECO:0000313" key="14">
    <source>
        <dbReference type="Proteomes" id="UP000294850"/>
    </source>
</evidence>
<evidence type="ECO:0000256" key="11">
    <source>
        <dbReference type="SAM" id="SignalP"/>
    </source>
</evidence>
<dbReference type="InterPro" id="IPR012393">
    <property type="entry name" value="Tricorn_protease"/>
</dbReference>
<evidence type="ECO:0000313" key="13">
    <source>
        <dbReference type="EMBL" id="TDE12890.1"/>
    </source>
</evidence>
<comment type="subcellular location">
    <subcellularLocation>
        <location evidence="1 7">Cytoplasm</location>
    </subcellularLocation>
</comment>
<dbReference type="CDD" id="cd07562">
    <property type="entry name" value="Peptidase_S41_TRI"/>
    <property type="match status" value="1"/>
</dbReference>
<dbReference type="PANTHER" id="PTHR43253">
    <property type="entry name" value="TRICORN PROTEASE HOMOLOG 2-RELATED"/>
    <property type="match status" value="1"/>
</dbReference>
<dbReference type="EMBL" id="SMFL01000008">
    <property type="protein sequence ID" value="TDE12890.1"/>
    <property type="molecule type" value="Genomic_DNA"/>
</dbReference>
<organism evidence="13 14">
    <name type="scientific">Dyadobacter psychrotolerans</name>
    <dbReference type="NCBI Taxonomy" id="2541721"/>
    <lineage>
        <taxon>Bacteria</taxon>
        <taxon>Pseudomonadati</taxon>
        <taxon>Bacteroidota</taxon>
        <taxon>Cytophagia</taxon>
        <taxon>Cytophagales</taxon>
        <taxon>Spirosomataceae</taxon>
        <taxon>Dyadobacter</taxon>
    </lineage>
</organism>
<dbReference type="Gene3D" id="2.120.10.60">
    <property type="entry name" value="Tricorn protease N-terminal domain"/>
    <property type="match status" value="1"/>
</dbReference>
<evidence type="ECO:0000256" key="6">
    <source>
        <dbReference type="ARBA" id="ARBA00022825"/>
    </source>
</evidence>
<evidence type="ECO:0000256" key="4">
    <source>
        <dbReference type="ARBA" id="ARBA00022670"/>
    </source>
</evidence>
<dbReference type="Pfam" id="PF26550">
    <property type="entry name" value="Tricorn_2nd"/>
    <property type="match status" value="1"/>
</dbReference>
<feature type="site" description="Transition state stabilizer; via amide nitrogen" evidence="9">
    <location>
        <position position="969"/>
    </location>
</feature>
<dbReference type="SUPFAM" id="SSF50156">
    <property type="entry name" value="PDZ domain-like"/>
    <property type="match status" value="1"/>
</dbReference>
<evidence type="ECO:0000259" key="12">
    <source>
        <dbReference type="SMART" id="SM00245"/>
    </source>
</evidence>
<dbReference type="Gene3D" id="3.30.750.44">
    <property type="match status" value="1"/>
</dbReference>
<comment type="similarity">
    <text evidence="2 7">Belongs to the peptidase S41B family.</text>
</comment>
<dbReference type="RefSeq" id="WP_131960310.1">
    <property type="nucleotide sequence ID" value="NZ_SMFL01000008.1"/>
</dbReference>
<dbReference type="InterPro" id="IPR029045">
    <property type="entry name" value="ClpP/crotonase-like_dom_sf"/>
</dbReference>
<dbReference type="SUPFAM" id="SSF52096">
    <property type="entry name" value="ClpP/crotonase"/>
    <property type="match status" value="1"/>
</dbReference>
<keyword evidence="11" id="KW-0732">Signal</keyword>
<dbReference type="InterPro" id="IPR011042">
    <property type="entry name" value="6-blade_b-propeller_TolB-like"/>
</dbReference>
<evidence type="ECO:0000256" key="1">
    <source>
        <dbReference type="ARBA" id="ARBA00004496"/>
    </source>
</evidence>
<feature type="compositionally biased region" description="Basic and acidic residues" evidence="10">
    <location>
        <begin position="543"/>
        <end position="555"/>
    </location>
</feature>
<dbReference type="OrthoDB" id="9815657at2"/>
<dbReference type="SUPFAM" id="SSF82171">
    <property type="entry name" value="DPP6 N-terminal domain-like"/>
    <property type="match status" value="1"/>
</dbReference>
<dbReference type="Gene3D" id="2.120.10.30">
    <property type="entry name" value="TolB, C-terminal domain"/>
    <property type="match status" value="2"/>
</dbReference>
<dbReference type="AlphaFoldDB" id="A0A4R5DLH5"/>
<dbReference type="GO" id="GO:0005737">
    <property type="term" value="C:cytoplasm"/>
    <property type="evidence" value="ECO:0007669"/>
    <property type="project" value="UniProtKB-SubCell"/>
</dbReference>
<dbReference type="GO" id="GO:0008236">
    <property type="term" value="F:serine-type peptidase activity"/>
    <property type="evidence" value="ECO:0007669"/>
    <property type="project" value="UniProtKB-UniRule"/>
</dbReference>
<evidence type="ECO:0000256" key="5">
    <source>
        <dbReference type="ARBA" id="ARBA00022801"/>
    </source>
</evidence>
<comment type="function">
    <text evidence="7">Degrades oligopeptides.</text>
</comment>
<keyword evidence="5 7" id="KW-0378">Hydrolase</keyword>
<dbReference type="Pfam" id="PF26549">
    <property type="entry name" value="Tricorn_N"/>
    <property type="match status" value="1"/>
</dbReference>
<keyword evidence="3 7" id="KW-0963">Cytoplasm</keyword>
<feature type="compositionally biased region" description="Basic residues" evidence="10">
    <location>
        <begin position="556"/>
        <end position="569"/>
    </location>
</feature>
<feature type="domain" description="Tail specific protease" evidence="12">
    <location>
        <begin position="830"/>
        <end position="1035"/>
    </location>
</feature>
<feature type="active site" description="Charge relay system" evidence="8">
    <location>
        <position position="1024"/>
    </location>
</feature>
<feature type="active site" description="Charge relay system" evidence="8">
    <location>
        <position position="751"/>
    </location>
</feature>
<gene>
    <name evidence="13" type="ORF">E0F88_21360</name>
</gene>
<dbReference type="Pfam" id="PF14684">
    <property type="entry name" value="Tricorn_C1"/>
    <property type="match status" value="1"/>
</dbReference>
<evidence type="ECO:0000256" key="3">
    <source>
        <dbReference type="ARBA" id="ARBA00022490"/>
    </source>
</evidence>
<dbReference type="SUPFAM" id="SSF69304">
    <property type="entry name" value="Tricorn protease N-terminal domain"/>
    <property type="match status" value="1"/>
</dbReference>
<evidence type="ECO:0000256" key="9">
    <source>
        <dbReference type="PIRSR" id="PIRSR036421-3"/>
    </source>
</evidence>
<evidence type="ECO:0000256" key="2">
    <source>
        <dbReference type="ARBA" id="ARBA00008524"/>
    </source>
</evidence>
<dbReference type="Gene3D" id="3.90.226.10">
    <property type="entry name" value="2-enoyl-CoA Hydratase, Chain A, domain 1"/>
    <property type="match status" value="1"/>
</dbReference>
<feature type="active site" description="Nucleophile" evidence="8">
    <location>
        <position position="968"/>
    </location>
</feature>
<proteinExistence type="inferred from homology"/>
<dbReference type="GO" id="GO:0006508">
    <property type="term" value="P:proteolysis"/>
    <property type="evidence" value="ECO:0007669"/>
    <property type="project" value="UniProtKB-UniRule"/>
</dbReference>
<dbReference type="InterPro" id="IPR005151">
    <property type="entry name" value="Tail-specific_protease"/>
</dbReference>
<feature type="chain" id="PRO_5020750179" description="Tricorn protease homolog" evidence="11">
    <location>
        <begin position="20"/>
        <end position="1061"/>
    </location>
</feature>
<keyword evidence="4 7" id="KW-0645">Protease</keyword>
<name>A0A4R5DLH5_9BACT</name>
<dbReference type="Pfam" id="PF03572">
    <property type="entry name" value="Peptidase_S41"/>
    <property type="match status" value="1"/>
</dbReference>
<reference evidence="13 14" key="1">
    <citation type="submission" date="2019-03" db="EMBL/GenBank/DDBJ databases">
        <title>Dyadobacter AR-3-6 sp. nov., isolated from arctic soil.</title>
        <authorList>
            <person name="Chaudhary D.K."/>
        </authorList>
    </citation>
    <scope>NUCLEOTIDE SEQUENCE [LARGE SCALE GENOMIC DNA]</scope>
    <source>
        <strain evidence="13 14">AR-3-6</strain>
    </source>
</reference>
<dbReference type="EC" id="3.4.21.-" evidence="7"/>
<dbReference type="PIRSF" id="PIRSF036421">
    <property type="entry name" value="Tricorn_protease"/>
    <property type="match status" value="1"/>
</dbReference>
<keyword evidence="14" id="KW-1185">Reference proteome</keyword>
<evidence type="ECO:0000256" key="10">
    <source>
        <dbReference type="SAM" id="MobiDB-lite"/>
    </source>
</evidence>
<keyword evidence="6 7" id="KW-0720">Serine protease</keyword>
<comment type="caution">
    <text evidence="13">The sequence shown here is derived from an EMBL/GenBank/DDBJ whole genome shotgun (WGS) entry which is preliminary data.</text>
</comment>
<dbReference type="PANTHER" id="PTHR43253:SF1">
    <property type="entry name" value="TRICORN PROTEASE HOMOLOG 2-RELATED"/>
    <property type="match status" value="1"/>
</dbReference>
<accession>A0A4R5DLH5</accession>
<feature type="signal peptide" evidence="11">
    <location>
        <begin position="1"/>
        <end position="19"/>
    </location>
</feature>